<comment type="caution">
    <text evidence="2">The sequence shown here is derived from an EMBL/GenBank/DDBJ whole genome shotgun (WGS) entry which is preliminary data.</text>
</comment>
<dbReference type="AlphaFoldDB" id="A0ABD0PJU7"/>
<dbReference type="Pfam" id="PF07679">
    <property type="entry name" value="I-set"/>
    <property type="match status" value="1"/>
</dbReference>
<dbReference type="SUPFAM" id="SSF48726">
    <property type="entry name" value="Immunoglobulin"/>
    <property type="match status" value="1"/>
</dbReference>
<proteinExistence type="predicted"/>
<feature type="domain" description="Immunoglobulin I-set" evidence="1">
    <location>
        <begin position="3"/>
        <end position="49"/>
    </location>
</feature>
<sequence>SPDGDVLVRSDARVSSLTLKYAQYTDAGEYLCTARNAIGETAQPVYLEVR</sequence>
<gene>
    <name evidence="2" type="ORF">M9458_030140</name>
</gene>
<keyword evidence="3" id="KW-1185">Reference proteome</keyword>
<protein>
    <recommendedName>
        <fullName evidence="1">Immunoglobulin I-set domain-containing protein</fullName>
    </recommendedName>
</protein>
<dbReference type="InterPro" id="IPR036179">
    <property type="entry name" value="Ig-like_dom_sf"/>
</dbReference>
<evidence type="ECO:0000259" key="1">
    <source>
        <dbReference type="Pfam" id="PF07679"/>
    </source>
</evidence>
<evidence type="ECO:0000313" key="2">
    <source>
        <dbReference type="EMBL" id="KAL0174172.1"/>
    </source>
</evidence>
<reference evidence="2 3" key="1">
    <citation type="submission" date="2024-05" db="EMBL/GenBank/DDBJ databases">
        <title>Genome sequencing and assembly of Indian major carp, Cirrhinus mrigala (Hamilton, 1822).</title>
        <authorList>
            <person name="Mohindra V."/>
            <person name="Chowdhury L.M."/>
            <person name="Lal K."/>
            <person name="Jena J.K."/>
        </authorList>
    </citation>
    <scope>NUCLEOTIDE SEQUENCE [LARGE SCALE GENOMIC DNA]</scope>
    <source>
        <strain evidence="2">CM1030</strain>
        <tissue evidence="2">Blood</tissue>
    </source>
</reference>
<dbReference type="Gene3D" id="2.60.40.10">
    <property type="entry name" value="Immunoglobulins"/>
    <property type="match status" value="1"/>
</dbReference>
<organism evidence="2 3">
    <name type="scientific">Cirrhinus mrigala</name>
    <name type="common">Mrigala</name>
    <dbReference type="NCBI Taxonomy" id="683832"/>
    <lineage>
        <taxon>Eukaryota</taxon>
        <taxon>Metazoa</taxon>
        <taxon>Chordata</taxon>
        <taxon>Craniata</taxon>
        <taxon>Vertebrata</taxon>
        <taxon>Euteleostomi</taxon>
        <taxon>Actinopterygii</taxon>
        <taxon>Neopterygii</taxon>
        <taxon>Teleostei</taxon>
        <taxon>Ostariophysi</taxon>
        <taxon>Cypriniformes</taxon>
        <taxon>Cyprinidae</taxon>
        <taxon>Labeoninae</taxon>
        <taxon>Labeonini</taxon>
        <taxon>Cirrhinus</taxon>
    </lineage>
</organism>
<dbReference type="InterPro" id="IPR013098">
    <property type="entry name" value="Ig_I-set"/>
</dbReference>
<dbReference type="EMBL" id="JAMKFB020000015">
    <property type="protein sequence ID" value="KAL0174172.1"/>
    <property type="molecule type" value="Genomic_DNA"/>
</dbReference>
<dbReference type="InterPro" id="IPR013783">
    <property type="entry name" value="Ig-like_fold"/>
</dbReference>
<name>A0ABD0PJU7_CIRMR</name>
<accession>A0ABD0PJU7</accession>
<evidence type="ECO:0000313" key="3">
    <source>
        <dbReference type="Proteomes" id="UP001529510"/>
    </source>
</evidence>
<feature type="non-terminal residue" evidence="2">
    <location>
        <position position="50"/>
    </location>
</feature>
<feature type="non-terminal residue" evidence="2">
    <location>
        <position position="1"/>
    </location>
</feature>
<dbReference type="Proteomes" id="UP001529510">
    <property type="component" value="Unassembled WGS sequence"/>
</dbReference>